<gene>
    <name evidence="3" type="ORF">HMPREF9123_0244</name>
</gene>
<dbReference type="STRING" id="267212.GCA_001063965_00031"/>
<evidence type="ECO:0000313" key="3">
    <source>
        <dbReference type="EMBL" id="EGF12038.1"/>
    </source>
</evidence>
<dbReference type="OrthoDB" id="6688917at2"/>
<dbReference type="SUPFAM" id="SSF56925">
    <property type="entry name" value="OMPA-like"/>
    <property type="match status" value="1"/>
</dbReference>
<name>F2B970_9NEIS</name>
<dbReference type="GO" id="GO:0009279">
    <property type="term" value="C:cell outer membrane"/>
    <property type="evidence" value="ECO:0007669"/>
    <property type="project" value="UniProtKB-SubCell"/>
</dbReference>
<organism evidence="3 4">
    <name type="scientific">Neisseria bacilliformis ATCC BAA-1200</name>
    <dbReference type="NCBI Taxonomy" id="888742"/>
    <lineage>
        <taxon>Bacteria</taxon>
        <taxon>Pseudomonadati</taxon>
        <taxon>Pseudomonadota</taxon>
        <taxon>Betaproteobacteria</taxon>
        <taxon>Neisseriales</taxon>
        <taxon>Neisseriaceae</taxon>
        <taxon>Neisseria</taxon>
    </lineage>
</organism>
<protein>
    <submittedName>
        <fullName evidence="3">Factor H binding protein</fullName>
    </submittedName>
</protein>
<evidence type="ECO:0000259" key="2">
    <source>
        <dbReference type="Pfam" id="PF08794"/>
    </source>
</evidence>
<comment type="subcellular location">
    <subcellularLocation>
        <location evidence="1">Cell outer membrane</location>
    </subcellularLocation>
</comment>
<dbReference type="HOGENOM" id="CLU_086005_0_0_4"/>
<reference evidence="3 4" key="1">
    <citation type="submission" date="2011-02" db="EMBL/GenBank/DDBJ databases">
        <authorList>
            <person name="Muzny D."/>
            <person name="Qin X."/>
            <person name="Deng J."/>
            <person name="Jiang H."/>
            <person name="Liu Y."/>
            <person name="Qu J."/>
            <person name="Song X.-Z."/>
            <person name="Zhang L."/>
            <person name="Thornton R."/>
            <person name="Coyle M."/>
            <person name="Francisco L."/>
            <person name="Jackson L."/>
            <person name="Javaid M."/>
            <person name="Korchina V."/>
            <person name="Kovar C."/>
            <person name="Mata R."/>
            <person name="Mathew T."/>
            <person name="Ngo R."/>
            <person name="Nguyen L."/>
            <person name="Nguyen N."/>
            <person name="Okwuonu G."/>
            <person name="Ongeri F."/>
            <person name="Pham C."/>
            <person name="Simmons D."/>
            <person name="Wilczek-Boney K."/>
            <person name="Hale W."/>
            <person name="Jakkamsetti A."/>
            <person name="Pham P."/>
            <person name="Ruth R."/>
            <person name="San Lucas F."/>
            <person name="Warren J."/>
            <person name="Zhang J."/>
            <person name="Zhao Z."/>
            <person name="Zhou C."/>
            <person name="Zhu D."/>
            <person name="Lee S."/>
            <person name="Bess C."/>
            <person name="Blankenburg K."/>
            <person name="Forbes L."/>
            <person name="Fu Q."/>
            <person name="Gubbala S."/>
            <person name="Hirani K."/>
            <person name="Jayaseelan J.C."/>
            <person name="Lara F."/>
            <person name="Munidasa M."/>
            <person name="Palculict T."/>
            <person name="Patil S."/>
            <person name="Pu L.-L."/>
            <person name="Saada N."/>
            <person name="Tang L."/>
            <person name="Weissenberger G."/>
            <person name="Zhu Y."/>
            <person name="Hemphill L."/>
            <person name="Shang Y."/>
            <person name="Youmans B."/>
            <person name="Ayvaz T."/>
            <person name="Ross M."/>
            <person name="Santibanez J."/>
            <person name="Aqrawi P."/>
            <person name="Gross S."/>
            <person name="Joshi V."/>
            <person name="Fowler G."/>
            <person name="Nazareth L."/>
            <person name="Reid J."/>
            <person name="Worley K."/>
            <person name="Petrosino J."/>
            <person name="Highlander S."/>
            <person name="Gibbs R."/>
        </authorList>
    </citation>
    <scope>NUCLEOTIDE SEQUENCE [LARGE SCALE GENOMIC DNA]</scope>
    <source>
        <strain evidence="3 4">ATCC BAA-1200</strain>
    </source>
</reference>
<dbReference type="Gene3D" id="2.60.40.1980">
    <property type="match status" value="1"/>
</dbReference>
<dbReference type="Proteomes" id="UP000004105">
    <property type="component" value="Unassembled WGS sequence"/>
</dbReference>
<keyword evidence="4" id="KW-1185">Reference proteome</keyword>
<accession>F2B970</accession>
<evidence type="ECO:0000313" key="4">
    <source>
        <dbReference type="Proteomes" id="UP000004105"/>
    </source>
</evidence>
<dbReference type="InterPro" id="IPR014902">
    <property type="entry name" value="FHBP-like_C"/>
</dbReference>
<dbReference type="Gene3D" id="2.40.160.90">
    <property type="match status" value="1"/>
</dbReference>
<proteinExistence type="predicted"/>
<feature type="domain" description="Factor H binding protein-like C-terminal" evidence="2">
    <location>
        <begin position="168"/>
        <end position="265"/>
    </location>
</feature>
<dbReference type="AlphaFoldDB" id="F2B970"/>
<dbReference type="Pfam" id="PF08794">
    <property type="entry name" value="FHBP_C"/>
    <property type="match status" value="1"/>
</dbReference>
<dbReference type="InterPro" id="IPR011250">
    <property type="entry name" value="OMP/PagP_B-barrel"/>
</dbReference>
<evidence type="ECO:0000256" key="1">
    <source>
        <dbReference type="ARBA" id="ARBA00004442"/>
    </source>
</evidence>
<comment type="caution">
    <text evidence="3">The sequence shown here is derived from an EMBL/GenBank/DDBJ whole genome shotgun (WGS) entry which is preliminary data.</text>
</comment>
<sequence>MRKNEDYAVETLKQSHFICLIAAAAALSACSSAGEALGDALTPSPAPKGHYRTLKIEASQSNTLLPDADSSLTITDSEKQGAERTKTYRSGDGFDMGNKLLDRITELEYERKDGSGKVSDRGKLVLYRQDYSAVAGLIPSYVAAKGSGLESGKLHIAGAQGEHTRAADIPQSGEAHYTGSAFAEAGYGQKDYGKLDYTVNFATRKGRGSISGLPGKSDITLEEAALATRPDNTTGVDGNARSADWGSGSYNAILFGPKYNEIAGGAYFPDSKQSVGMAGKKQ</sequence>
<dbReference type="EMBL" id="AFAY01000004">
    <property type="protein sequence ID" value="EGF12038.1"/>
    <property type="molecule type" value="Genomic_DNA"/>
</dbReference>
<dbReference type="PROSITE" id="PS51257">
    <property type="entry name" value="PROKAR_LIPOPROTEIN"/>
    <property type="match status" value="1"/>
</dbReference>